<dbReference type="Pfam" id="PF13715">
    <property type="entry name" value="CarbopepD_reg_2"/>
    <property type="match status" value="1"/>
</dbReference>
<evidence type="ECO:0000256" key="8">
    <source>
        <dbReference type="PROSITE-ProRule" id="PRU01360"/>
    </source>
</evidence>
<dbReference type="Pfam" id="PF00593">
    <property type="entry name" value="TonB_dep_Rec_b-barrel"/>
    <property type="match status" value="1"/>
</dbReference>
<evidence type="ECO:0000256" key="7">
    <source>
        <dbReference type="ARBA" id="ARBA00023237"/>
    </source>
</evidence>
<evidence type="ECO:0000256" key="4">
    <source>
        <dbReference type="ARBA" id="ARBA00022692"/>
    </source>
</evidence>
<keyword evidence="5 9" id="KW-0798">TonB box</keyword>
<dbReference type="PROSITE" id="PS52016">
    <property type="entry name" value="TONB_DEPENDENT_REC_3"/>
    <property type="match status" value="1"/>
</dbReference>
<sequence>MKRILPLILLTIGWATAMAQSITIKGKINDGETNEAVVGANVAVKGTTKGTSTDASGNFSLVVDKGVTLIVSSIGYDNAEVVAGTEELTIRLRPNDRTLSEVVVVGYGVQKKANLTGAVTQLKSADLLKRQVGTTSNLLQGLAPGVSVFQGSGKPGADSPAIRIRGIGSIFSSQAPLILIDGIVSSLDNVDANAIESITVLKDAASTAIYGSRAANGVVLVRTKRGGTGGIKVGYNVFVTKQEATNIPEKVSAVEHMELSNVAQRNQTGNPNAFVFSQALIDKYKNTAPDNLEVFDNDWVKLLFTNSGLMQNHNITVEAGSEKASLFASVSYLNQQGLIPNNSFNRFDLRLNPDIRFNDKFRVTSVLFYNQSTRTEPAGGTPEFIIRQAIGLPATGPAKFGDGMYGDAGQSNRRNPLGQAESSGLFQVTRPNMMGKVTFLYTPIKSLEIEASAAREQWHPYAKRFQKNYNVYAPNIANRSYDLVAPYPGTNALSERDTTSYRTTLLAQATYTYRDTKNEIKFLVGAQTEEGTNRTLNASRSDFINEELPYLSLGGANRDNSGGANEYALAGFYGRVNYAFQDKYLLEVNGRYDGSSRFSQALNRQWGFFPSASAGWVFSNEKFFSGLSSVISFAKIRASYGTLGNQGVPELYPFAGTYNSGNDYYFNNAINQGLALTDAVNAGTTWEKSTQFDLGVDFQLLKGLTITADYYVRKISDILMRRPIPGYVGLNPALLNLGKMENRGWELSATYRNRIGGLRYDVTGVLSDVRNKVTELPGVPYIDEGLLRSAEGYALRSYFGYQAIGYFQSREDIASSPTHFFNPAPGDIKYADLNGDGKVNNDDRTFIGNNFPRYEYSINANLAYGLFDLNLFGQGVARKENYISGTGAWPFFAGDFIPSLLSFHKDYWTPENPNAAFPRLLPAIGVNGTNSSFWVKNSAYFRLKNVNLGVRVPDNLIRKLGVGSARFYVSAQNLFTLTPFWKGFDPEINNNTAEFYPLMKTYTVGLNLKF</sequence>
<evidence type="ECO:0000256" key="3">
    <source>
        <dbReference type="ARBA" id="ARBA00022452"/>
    </source>
</evidence>
<dbReference type="AlphaFoldDB" id="A0A4Q2UDT9"/>
<accession>A0A4Q2UDT9</accession>
<keyword evidence="2 8" id="KW-0813">Transport</keyword>
<feature type="chain" id="PRO_5020527885" evidence="10">
    <location>
        <begin position="20"/>
        <end position="1010"/>
    </location>
</feature>
<evidence type="ECO:0000256" key="6">
    <source>
        <dbReference type="ARBA" id="ARBA00023136"/>
    </source>
</evidence>
<dbReference type="InterPro" id="IPR039426">
    <property type="entry name" value="TonB-dep_rcpt-like"/>
</dbReference>
<dbReference type="InterPro" id="IPR023997">
    <property type="entry name" value="TonB-dep_OMP_SusC/RagA_CS"/>
</dbReference>
<dbReference type="InterPro" id="IPR012910">
    <property type="entry name" value="Plug_dom"/>
</dbReference>
<evidence type="ECO:0000256" key="10">
    <source>
        <dbReference type="SAM" id="SignalP"/>
    </source>
</evidence>
<dbReference type="InterPro" id="IPR008969">
    <property type="entry name" value="CarboxyPept-like_regulatory"/>
</dbReference>
<dbReference type="SUPFAM" id="SSF56935">
    <property type="entry name" value="Porins"/>
    <property type="match status" value="1"/>
</dbReference>
<dbReference type="InterPro" id="IPR023996">
    <property type="entry name" value="TonB-dep_OMP_SusC/RagA"/>
</dbReference>
<dbReference type="Gene3D" id="2.170.130.10">
    <property type="entry name" value="TonB-dependent receptor, plug domain"/>
    <property type="match status" value="1"/>
</dbReference>
<evidence type="ECO:0000256" key="2">
    <source>
        <dbReference type="ARBA" id="ARBA00022448"/>
    </source>
</evidence>
<keyword evidence="7 8" id="KW-0998">Cell outer membrane</keyword>
<dbReference type="InterPro" id="IPR037066">
    <property type="entry name" value="Plug_dom_sf"/>
</dbReference>
<dbReference type="NCBIfam" id="TIGR04057">
    <property type="entry name" value="SusC_RagA_signa"/>
    <property type="match status" value="1"/>
</dbReference>
<dbReference type="Proteomes" id="UP000290407">
    <property type="component" value="Unassembled WGS sequence"/>
</dbReference>
<dbReference type="FunFam" id="2.170.130.10:FF:000003">
    <property type="entry name" value="SusC/RagA family TonB-linked outer membrane protein"/>
    <property type="match status" value="1"/>
</dbReference>
<dbReference type="InterPro" id="IPR000531">
    <property type="entry name" value="Beta-barrel_TonB"/>
</dbReference>
<proteinExistence type="inferred from homology"/>
<feature type="domain" description="TonB-dependent receptor-like beta-barrel" evidence="11">
    <location>
        <begin position="457"/>
        <end position="974"/>
    </location>
</feature>
<keyword evidence="6 8" id="KW-0472">Membrane</keyword>
<evidence type="ECO:0000256" key="5">
    <source>
        <dbReference type="ARBA" id="ARBA00023077"/>
    </source>
</evidence>
<dbReference type="GO" id="GO:0009279">
    <property type="term" value="C:cell outer membrane"/>
    <property type="evidence" value="ECO:0007669"/>
    <property type="project" value="UniProtKB-SubCell"/>
</dbReference>
<name>A0A4Q2UDT9_9BACT</name>
<evidence type="ECO:0000259" key="12">
    <source>
        <dbReference type="Pfam" id="PF07715"/>
    </source>
</evidence>
<dbReference type="SUPFAM" id="SSF49464">
    <property type="entry name" value="Carboxypeptidase regulatory domain-like"/>
    <property type="match status" value="1"/>
</dbReference>
<reference evidence="13 14" key="1">
    <citation type="submission" date="2019-01" db="EMBL/GenBank/DDBJ databases">
        <title>Spirosoma flava sp. nov., a propanil-degrading bacterium isolated from herbicide-contaminated soil.</title>
        <authorList>
            <person name="Zhang L."/>
            <person name="Jiang J.-D."/>
        </authorList>
    </citation>
    <scope>NUCLEOTIDE SEQUENCE [LARGE SCALE GENOMIC DNA]</scope>
    <source>
        <strain evidence="13 14">TY50</strain>
    </source>
</reference>
<dbReference type="InterPro" id="IPR036942">
    <property type="entry name" value="Beta-barrel_TonB_sf"/>
</dbReference>
<dbReference type="EMBL" id="SBLB01000009">
    <property type="protein sequence ID" value="RYC67114.1"/>
    <property type="molecule type" value="Genomic_DNA"/>
</dbReference>
<keyword evidence="13" id="KW-0675">Receptor</keyword>
<keyword evidence="3 8" id="KW-1134">Transmembrane beta strand</keyword>
<gene>
    <name evidence="13" type="ORF">EQG79_25885</name>
</gene>
<evidence type="ECO:0000259" key="11">
    <source>
        <dbReference type="Pfam" id="PF00593"/>
    </source>
</evidence>
<dbReference type="Pfam" id="PF07715">
    <property type="entry name" value="Plug"/>
    <property type="match status" value="1"/>
</dbReference>
<organism evidence="13 14">
    <name type="scientific">Spirosoma sordidisoli</name>
    <dbReference type="NCBI Taxonomy" id="2502893"/>
    <lineage>
        <taxon>Bacteria</taxon>
        <taxon>Pseudomonadati</taxon>
        <taxon>Bacteroidota</taxon>
        <taxon>Cytophagia</taxon>
        <taxon>Cytophagales</taxon>
        <taxon>Cytophagaceae</taxon>
        <taxon>Spirosoma</taxon>
    </lineage>
</organism>
<dbReference type="NCBIfam" id="TIGR04056">
    <property type="entry name" value="OMP_RagA_SusC"/>
    <property type="match status" value="1"/>
</dbReference>
<keyword evidence="4 8" id="KW-0812">Transmembrane</keyword>
<keyword evidence="14" id="KW-1185">Reference proteome</keyword>
<feature type="signal peptide" evidence="10">
    <location>
        <begin position="1"/>
        <end position="19"/>
    </location>
</feature>
<keyword evidence="10" id="KW-0732">Signal</keyword>
<protein>
    <submittedName>
        <fullName evidence="13">TonB-dependent receptor</fullName>
    </submittedName>
</protein>
<evidence type="ECO:0000256" key="1">
    <source>
        <dbReference type="ARBA" id="ARBA00004571"/>
    </source>
</evidence>
<evidence type="ECO:0000256" key="9">
    <source>
        <dbReference type="RuleBase" id="RU003357"/>
    </source>
</evidence>
<evidence type="ECO:0000313" key="13">
    <source>
        <dbReference type="EMBL" id="RYC67114.1"/>
    </source>
</evidence>
<evidence type="ECO:0000313" key="14">
    <source>
        <dbReference type="Proteomes" id="UP000290407"/>
    </source>
</evidence>
<comment type="similarity">
    <text evidence="8 9">Belongs to the TonB-dependent receptor family.</text>
</comment>
<dbReference type="Gene3D" id="2.40.170.20">
    <property type="entry name" value="TonB-dependent receptor, beta-barrel domain"/>
    <property type="match status" value="1"/>
</dbReference>
<feature type="domain" description="TonB-dependent receptor plug" evidence="12">
    <location>
        <begin position="112"/>
        <end position="218"/>
    </location>
</feature>
<dbReference type="Gene3D" id="2.60.40.1120">
    <property type="entry name" value="Carboxypeptidase-like, regulatory domain"/>
    <property type="match status" value="1"/>
</dbReference>
<dbReference type="RefSeq" id="WP_129605535.1">
    <property type="nucleotide sequence ID" value="NZ_SBLB01000009.1"/>
</dbReference>
<comment type="subcellular location">
    <subcellularLocation>
        <location evidence="1 8">Cell outer membrane</location>
        <topology evidence="1 8">Multi-pass membrane protein</topology>
    </subcellularLocation>
</comment>
<comment type="caution">
    <text evidence="13">The sequence shown here is derived from an EMBL/GenBank/DDBJ whole genome shotgun (WGS) entry which is preliminary data.</text>
</comment>